<evidence type="ECO:0008006" key="4">
    <source>
        <dbReference type="Google" id="ProtNLM"/>
    </source>
</evidence>
<organism evidence="2 3">
    <name type="scientific">Diplodia intermedia</name>
    <dbReference type="NCBI Taxonomy" id="856260"/>
    <lineage>
        <taxon>Eukaryota</taxon>
        <taxon>Fungi</taxon>
        <taxon>Dikarya</taxon>
        <taxon>Ascomycota</taxon>
        <taxon>Pezizomycotina</taxon>
        <taxon>Dothideomycetes</taxon>
        <taxon>Dothideomycetes incertae sedis</taxon>
        <taxon>Botryosphaeriales</taxon>
        <taxon>Botryosphaeriaceae</taxon>
        <taxon>Diplodia</taxon>
    </lineage>
</organism>
<comment type="caution">
    <text evidence="2">The sequence shown here is derived from an EMBL/GenBank/DDBJ whole genome shotgun (WGS) entry which is preliminary data.</text>
</comment>
<accession>A0ABR3TYB2</accession>
<dbReference type="Proteomes" id="UP001521184">
    <property type="component" value="Unassembled WGS sequence"/>
</dbReference>
<gene>
    <name evidence="2" type="ORF">SLS58_002725</name>
</gene>
<feature type="signal peptide" evidence="1">
    <location>
        <begin position="1"/>
        <end position="20"/>
    </location>
</feature>
<evidence type="ECO:0000313" key="2">
    <source>
        <dbReference type="EMBL" id="KAL1647397.1"/>
    </source>
</evidence>
<name>A0ABR3TYB2_9PEZI</name>
<evidence type="ECO:0000313" key="3">
    <source>
        <dbReference type="Proteomes" id="UP001521184"/>
    </source>
</evidence>
<evidence type="ECO:0000256" key="1">
    <source>
        <dbReference type="SAM" id="SignalP"/>
    </source>
</evidence>
<reference evidence="2 3" key="1">
    <citation type="journal article" date="2023" name="Plant Dis.">
        <title>First Report of Diplodia intermedia Causing Canker and Dieback Diseases on Apple Trees in Canada.</title>
        <authorList>
            <person name="Ellouze W."/>
            <person name="Ilyukhin E."/>
            <person name="Sulman M."/>
            <person name="Ali S."/>
        </authorList>
    </citation>
    <scope>NUCLEOTIDE SEQUENCE [LARGE SCALE GENOMIC DNA]</scope>
    <source>
        <strain evidence="2 3">M45-28</strain>
    </source>
</reference>
<proteinExistence type="predicted"/>
<keyword evidence="1" id="KW-0732">Signal</keyword>
<protein>
    <recommendedName>
        <fullName evidence="4">Small secreted protein</fullName>
    </recommendedName>
</protein>
<feature type="chain" id="PRO_5045831390" description="Small secreted protein" evidence="1">
    <location>
        <begin position="21"/>
        <end position="146"/>
    </location>
</feature>
<dbReference type="EMBL" id="JAKEKT020000012">
    <property type="protein sequence ID" value="KAL1647397.1"/>
    <property type="molecule type" value="Genomic_DNA"/>
</dbReference>
<dbReference type="PANTHER" id="PTHR35396:SF1">
    <property type="entry name" value="SMALL SECRETED PROTEIN"/>
    <property type="match status" value="1"/>
</dbReference>
<keyword evidence="3" id="KW-1185">Reference proteome</keyword>
<dbReference type="PANTHER" id="PTHR35396">
    <property type="entry name" value="SMALL SECRETED PROTEIN"/>
    <property type="match status" value="1"/>
</dbReference>
<sequence length="146" mass="15101">MRFTTFAATALAATAATVSATLDPCTTNTKGKVPQNISCSAAEESSDIQAAECSHNTRVSGTQTFAVWTRTKTNSNGLSYGTCKAYTCTAPTSGELTADADGWTFFWNDNGSSSGDGTGCIRDPNTTECGCENSSGEFIVGSDSCV</sequence>